<dbReference type="InterPro" id="IPR012340">
    <property type="entry name" value="NA-bd_OB-fold"/>
</dbReference>
<dbReference type="Pfam" id="PF01796">
    <property type="entry name" value="OB_ChsH2_C"/>
    <property type="match status" value="1"/>
</dbReference>
<evidence type="ECO:0000259" key="2">
    <source>
        <dbReference type="Pfam" id="PF12172"/>
    </source>
</evidence>
<evidence type="ECO:0000259" key="1">
    <source>
        <dbReference type="Pfam" id="PF01796"/>
    </source>
</evidence>
<protein>
    <submittedName>
        <fullName evidence="3">Zn-ribbon domain-containing OB-fold protein</fullName>
    </submittedName>
</protein>
<gene>
    <name evidence="3" type="ORF">RAMLITH_23835</name>
</gene>
<keyword evidence="4" id="KW-1185">Reference proteome</keyword>
<reference evidence="3 4" key="1">
    <citation type="journal article" date="2020" name="Nature">
        <title>Bacterial chemolithoautotrophy via manganese oxidation.</title>
        <authorList>
            <person name="Yu H."/>
            <person name="Leadbetter J.R."/>
        </authorList>
    </citation>
    <scope>NUCLEOTIDE SEQUENCE [LARGE SCALE GENOMIC DNA]</scope>
    <source>
        <strain evidence="3 4">RBP-1</strain>
    </source>
</reference>
<feature type="domain" description="ChsH2 C-terminal OB-fold" evidence="1">
    <location>
        <begin position="64"/>
        <end position="124"/>
    </location>
</feature>
<dbReference type="Gene3D" id="6.10.30.10">
    <property type="match status" value="1"/>
</dbReference>
<comment type="caution">
    <text evidence="3">The sequence shown here is derived from an EMBL/GenBank/DDBJ whole genome shotgun (WGS) entry which is preliminary data.</text>
</comment>
<proteinExistence type="predicted"/>
<organism evidence="3 4">
    <name type="scientific">Ramlibacter lithotrophicus</name>
    <dbReference type="NCBI Taxonomy" id="2606681"/>
    <lineage>
        <taxon>Bacteria</taxon>
        <taxon>Pseudomonadati</taxon>
        <taxon>Pseudomonadota</taxon>
        <taxon>Betaproteobacteria</taxon>
        <taxon>Burkholderiales</taxon>
        <taxon>Comamonadaceae</taxon>
        <taxon>Ramlibacter</taxon>
    </lineage>
</organism>
<feature type="domain" description="ChsH2 rubredoxin-like zinc ribbon" evidence="2">
    <location>
        <begin position="27"/>
        <end position="61"/>
    </location>
</feature>
<sequence>MNLMSVITMPGARAYPPRMTCFNASFWQSLEEGKFTTTCCNTCGEATFPPKPICPRCWALNPSWRRISPLGVIYSYTVVHAPPSVFAAEAPYAVGIVDLDEGLRVALRLIGAPERLAVGARGAVVTLKYDDGPYFAFLTDGSKPR</sequence>
<dbReference type="PANTHER" id="PTHR34075:SF5">
    <property type="entry name" value="BLR3430 PROTEIN"/>
    <property type="match status" value="1"/>
</dbReference>
<dbReference type="InterPro" id="IPR022002">
    <property type="entry name" value="ChsH2_Znr"/>
</dbReference>
<dbReference type="RefSeq" id="WP_168109997.1">
    <property type="nucleotide sequence ID" value="NZ_VTOX01000013.1"/>
</dbReference>
<dbReference type="SUPFAM" id="SSF50249">
    <property type="entry name" value="Nucleic acid-binding proteins"/>
    <property type="match status" value="1"/>
</dbReference>
<evidence type="ECO:0000313" key="4">
    <source>
        <dbReference type="Proteomes" id="UP000521868"/>
    </source>
</evidence>
<accession>A0A7X6I8X9</accession>
<dbReference type="AlphaFoldDB" id="A0A7X6I8X9"/>
<dbReference type="EMBL" id="VTOX01000013">
    <property type="protein sequence ID" value="NKE68858.1"/>
    <property type="molecule type" value="Genomic_DNA"/>
</dbReference>
<dbReference type="Proteomes" id="UP000521868">
    <property type="component" value="Unassembled WGS sequence"/>
</dbReference>
<dbReference type="Pfam" id="PF12172">
    <property type="entry name" value="zf-ChsH2"/>
    <property type="match status" value="1"/>
</dbReference>
<dbReference type="InterPro" id="IPR002878">
    <property type="entry name" value="ChsH2_C"/>
</dbReference>
<dbReference type="PANTHER" id="PTHR34075">
    <property type="entry name" value="BLR3430 PROTEIN"/>
    <property type="match status" value="1"/>
</dbReference>
<evidence type="ECO:0000313" key="3">
    <source>
        <dbReference type="EMBL" id="NKE68858.1"/>
    </source>
</evidence>
<name>A0A7X6I8X9_9BURK</name>
<dbReference type="InterPro" id="IPR052513">
    <property type="entry name" value="Thioester_dehydratase-like"/>
</dbReference>